<dbReference type="AlphaFoldDB" id="A0AAV7NWY5"/>
<gene>
    <name evidence="2" type="ORF">NDU88_008725</name>
</gene>
<dbReference type="EMBL" id="JANPWB010000012">
    <property type="protein sequence ID" value="KAJ1120561.1"/>
    <property type="molecule type" value="Genomic_DNA"/>
</dbReference>
<name>A0AAV7NWY5_PLEWA</name>
<sequence>MYGLENAEQKRPHNIKIDAPLLTLIGHSSINPEDCSPKDQLDKGIEKALKRSYEANNMSLMAGTYAAYTAQSLVKDFEKLAEDMQEEEDCSDLLVSMEQQARFLSDASCDSINSAAMASWASVLACRHMWLRDWKADTAEKSALLKISFQGNKMFGDHLERIVTKTFKDHKHALPYKGKSRTSRSYKDYKRSDDFRSSWVRRVQPRKIDRTFES</sequence>
<dbReference type="Proteomes" id="UP001066276">
    <property type="component" value="Chromosome 8"/>
</dbReference>
<comment type="caution">
    <text evidence="2">The sequence shown here is derived from an EMBL/GenBank/DDBJ whole genome shotgun (WGS) entry which is preliminary data.</text>
</comment>
<dbReference type="Gene3D" id="1.10.287.3160">
    <property type="match status" value="1"/>
</dbReference>
<keyword evidence="3" id="KW-1185">Reference proteome</keyword>
<evidence type="ECO:0000313" key="2">
    <source>
        <dbReference type="EMBL" id="KAJ1120561.1"/>
    </source>
</evidence>
<dbReference type="InterPro" id="IPR021623">
    <property type="entry name" value="LAP2alpha_C"/>
</dbReference>
<evidence type="ECO:0000259" key="1">
    <source>
        <dbReference type="Pfam" id="PF11560"/>
    </source>
</evidence>
<reference evidence="2" key="1">
    <citation type="journal article" date="2022" name="bioRxiv">
        <title>Sequencing and chromosome-scale assembly of the giantPleurodeles waltlgenome.</title>
        <authorList>
            <person name="Brown T."/>
            <person name="Elewa A."/>
            <person name="Iarovenko S."/>
            <person name="Subramanian E."/>
            <person name="Araus A.J."/>
            <person name="Petzold A."/>
            <person name="Susuki M."/>
            <person name="Suzuki K.-i.T."/>
            <person name="Hayashi T."/>
            <person name="Toyoda A."/>
            <person name="Oliveira C."/>
            <person name="Osipova E."/>
            <person name="Leigh N.D."/>
            <person name="Simon A."/>
            <person name="Yun M.H."/>
        </authorList>
    </citation>
    <scope>NUCLEOTIDE SEQUENCE</scope>
    <source>
        <strain evidence="2">20211129_DDA</strain>
        <tissue evidence="2">Liver</tissue>
    </source>
</reference>
<dbReference type="Pfam" id="PF11560">
    <property type="entry name" value="LAP2alpha"/>
    <property type="match status" value="1"/>
</dbReference>
<protein>
    <recommendedName>
        <fullName evidence="1">Lamina-associated polypeptide 2 alpha C-terminal domain-containing protein</fullName>
    </recommendedName>
</protein>
<feature type="domain" description="Lamina-associated polypeptide 2 alpha C-terminal" evidence="1">
    <location>
        <begin position="17"/>
        <end position="165"/>
    </location>
</feature>
<organism evidence="2 3">
    <name type="scientific">Pleurodeles waltl</name>
    <name type="common">Iberian ribbed newt</name>
    <dbReference type="NCBI Taxonomy" id="8319"/>
    <lineage>
        <taxon>Eukaryota</taxon>
        <taxon>Metazoa</taxon>
        <taxon>Chordata</taxon>
        <taxon>Craniata</taxon>
        <taxon>Vertebrata</taxon>
        <taxon>Euteleostomi</taxon>
        <taxon>Amphibia</taxon>
        <taxon>Batrachia</taxon>
        <taxon>Caudata</taxon>
        <taxon>Salamandroidea</taxon>
        <taxon>Salamandridae</taxon>
        <taxon>Pleurodelinae</taxon>
        <taxon>Pleurodeles</taxon>
    </lineage>
</organism>
<accession>A0AAV7NWY5</accession>
<evidence type="ECO:0000313" key="3">
    <source>
        <dbReference type="Proteomes" id="UP001066276"/>
    </source>
</evidence>
<proteinExistence type="predicted"/>